<dbReference type="EMBL" id="CP113089">
    <property type="protein sequence ID" value="WAB80793.1"/>
    <property type="molecule type" value="Genomic_DNA"/>
</dbReference>
<proteinExistence type="predicted"/>
<evidence type="ECO:0000313" key="3">
    <source>
        <dbReference type="Proteomes" id="UP001164706"/>
    </source>
</evidence>
<name>A0A9E8MJP9_9MICO</name>
<evidence type="ECO:0000256" key="1">
    <source>
        <dbReference type="SAM" id="MobiDB-lite"/>
    </source>
</evidence>
<sequence length="98" mass="11092">MADWHPVLAAVEHEPGHWILTAQTGPYAVVEIIRNCNETGYRASTYVEPRRVVGYRLTLKSACEIAHRAWIRRHGPDPGENQYPQHLRQHCPPAAGES</sequence>
<dbReference type="KEGG" id="mdb:OVN18_09465"/>
<feature type="region of interest" description="Disordered" evidence="1">
    <location>
        <begin position="74"/>
        <end position="98"/>
    </location>
</feature>
<dbReference type="RefSeq" id="WP_267780496.1">
    <property type="nucleotide sequence ID" value="NZ_CP113089.1"/>
</dbReference>
<dbReference type="AlphaFoldDB" id="A0A9E8MJP9"/>
<dbReference type="Proteomes" id="UP001164706">
    <property type="component" value="Chromosome"/>
</dbReference>
<gene>
    <name evidence="2" type="ORF">OVN18_09465</name>
</gene>
<evidence type="ECO:0000313" key="2">
    <source>
        <dbReference type="EMBL" id="WAB80793.1"/>
    </source>
</evidence>
<organism evidence="2 3">
    <name type="scientific">Microcella daejeonensis</name>
    <dbReference type="NCBI Taxonomy" id="2994971"/>
    <lineage>
        <taxon>Bacteria</taxon>
        <taxon>Bacillati</taxon>
        <taxon>Actinomycetota</taxon>
        <taxon>Actinomycetes</taxon>
        <taxon>Micrococcales</taxon>
        <taxon>Microbacteriaceae</taxon>
        <taxon>Microcella</taxon>
    </lineage>
</organism>
<keyword evidence="3" id="KW-1185">Reference proteome</keyword>
<reference evidence="2" key="1">
    <citation type="submission" date="2022-11" db="EMBL/GenBank/DDBJ databases">
        <title>Description of Microcella daejonensis nov. sp, isolated from riverside soil.</title>
        <authorList>
            <person name="Molina K.M."/>
            <person name="Kim S.B."/>
        </authorList>
    </citation>
    <scope>NUCLEOTIDE SEQUENCE</scope>
    <source>
        <strain evidence="2">MMS21-STM12</strain>
    </source>
</reference>
<accession>A0A9E8MJP9</accession>
<protein>
    <submittedName>
        <fullName evidence="2">Uncharacterized protein</fullName>
    </submittedName>
</protein>